<dbReference type="InterPro" id="IPR023346">
    <property type="entry name" value="Lysozyme-like_dom_sf"/>
</dbReference>
<dbReference type="InterPro" id="IPR033803">
    <property type="entry name" value="CBD-like_Golvesin-Xly"/>
</dbReference>
<reference evidence="7 8" key="1">
    <citation type="submission" date="2019-05" db="EMBL/GenBank/DDBJ databases">
        <title>Draft genome sequence of Nonomuraea zeae DSM 100528.</title>
        <authorList>
            <person name="Saricaoglu S."/>
            <person name="Isik K."/>
        </authorList>
    </citation>
    <scope>NUCLEOTIDE SEQUENCE [LARGE SCALE GENOMIC DNA]</scope>
    <source>
        <strain evidence="7 8">DSM 100528</strain>
    </source>
</reference>
<dbReference type="Pfam" id="PF25275">
    <property type="entry name" value="Golvesin_C"/>
    <property type="match status" value="1"/>
</dbReference>
<dbReference type="RefSeq" id="WP_138695839.1">
    <property type="nucleotide sequence ID" value="NZ_JBHSAZ010000107.1"/>
</dbReference>
<feature type="domain" description="Golvesin/Xly CBD-like" evidence="6">
    <location>
        <begin position="878"/>
        <end position="984"/>
    </location>
</feature>
<feature type="active site" evidence="1">
    <location>
        <position position="1297"/>
    </location>
</feature>
<dbReference type="CDD" id="cd01823">
    <property type="entry name" value="SEST_like"/>
    <property type="match status" value="1"/>
</dbReference>
<feature type="disulfide bond" evidence="2">
    <location>
        <begin position="1215"/>
        <end position="1268"/>
    </location>
</feature>
<dbReference type="InterPro" id="IPR013830">
    <property type="entry name" value="SGNH_hydro"/>
</dbReference>
<name>A0A5S4G067_9ACTN</name>
<dbReference type="PANTHER" id="PTHR37981">
    <property type="entry name" value="LIPASE 2"/>
    <property type="match status" value="1"/>
</dbReference>
<evidence type="ECO:0000313" key="7">
    <source>
        <dbReference type="EMBL" id="TMR25914.1"/>
    </source>
</evidence>
<evidence type="ECO:0000259" key="5">
    <source>
        <dbReference type="Pfam" id="PF13472"/>
    </source>
</evidence>
<evidence type="ECO:0000256" key="1">
    <source>
        <dbReference type="PIRSR" id="PIRSR637460-1"/>
    </source>
</evidence>
<comment type="caution">
    <text evidence="7">The sequence shown here is derived from an EMBL/GenBank/DDBJ whole genome shotgun (WGS) entry which is preliminary data.</text>
</comment>
<evidence type="ECO:0000256" key="4">
    <source>
        <dbReference type="SAM" id="SignalP"/>
    </source>
</evidence>
<evidence type="ECO:0000256" key="2">
    <source>
        <dbReference type="PIRSR" id="PIRSR637460-2"/>
    </source>
</evidence>
<evidence type="ECO:0000313" key="8">
    <source>
        <dbReference type="Proteomes" id="UP000306628"/>
    </source>
</evidence>
<dbReference type="InterPro" id="IPR037460">
    <property type="entry name" value="SEST-like"/>
</dbReference>
<dbReference type="SUPFAM" id="SSF53955">
    <property type="entry name" value="Lysozyme-like"/>
    <property type="match status" value="1"/>
</dbReference>
<dbReference type="PANTHER" id="PTHR37981:SF1">
    <property type="entry name" value="SGNH HYDROLASE-TYPE ESTERASE DOMAIN-CONTAINING PROTEIN"/>
    <property type="match status" value="1"/>
</dbReference>
<feature type="disulfide bond" evidence="2">
    <location>
        <begin position="1144"/>
        <end position="1154"/>
    </location>
</feature>
<dbReference type="OrthoDB" id="5503950at2"/>
<keyword evidence="8" id="KW-1185">Reference proteome</keyword>
<evidence type="ECO:0000259" key="6">
    <source>
        <dbReference type="Pfam" id="PF25275"/>
    </source>
</evidence>
<evidence type="ECO:0000256" key="3">
    <source>
        <dbReference type="SAM" id="MobiDB-lite"/>
    </source>
</evidence>
<dbReference type="InterPro" id="IPR036514">
    <property type="entry name" value="SGNH_hydro_sf"/>
</dbReference>
<dbReference type="SUPFAM" id="SSF52266">
    <property type="entry name" value="SGNH hydrolase"/>
    <property type="match status" value="1"/>
</dbReference>
<dbReference type="Gene3D" id="3.40.50.1110">
    <property type="entry name" value="SGNH hydrolase"/>
    <property type="match status" value="1"/>
</dbReference>
<feature type="region of interest" description="Disordered" evidence="3">
    <location>
        <begin position="378"/>
        <end position="413"/>
    </location>
</feature>
<feature type="chain" id="PRO_5024453309" evidence="4">
    <location>
        <begin position="19"/>
        <end position="1315"/>
    </location>
</feature>
<feature type="signal peptide" evidence="4">
    <location>
        <begin position="1"/>
        <end position="18"/>
    </location>
</feature>
<proteinExistence type="predicted"/>
<dbReference type="EMBL" id="VCKX01000216">
    <property type="protein sequence ID" value="TMR25914.1"/>
    <property type="molecule type" value="Genomic_DNA"/>
</dbReference>
<feature type="domain" description="SGNH hydrolase-type esterase" evidence="5">
    <location>
        <begin position="997"/>
        <end position="1267"/>
    </location>
</feature>
<dbReference type="GO" id="GO:0004806">
    <property type="term" value="F:triacylglycerol lipase activity"/>
    <property type="evidence" value="ECO:0007669"/>
    <property type="project" value="TreeGrafter"/>
</dbReference>
<feature type="active site" description="Nucleophile" evidence="1">
    <location>
        <position position="1001"/>
    </location>
</feature>
<feature type="region of interest" description="Disordered" evidence="3">
    <location>
        <begin position="728"/>
        <end position="755"/>
    </location>
</feature>
<dbReference type="Proteomes" id="UP000306628">
    <property type="component" value="Unassembled WGS sequence"/>
</dbReference>
<keyword evidence="2" id="KW-1015">Disulfide bond</keyword>
<feature type="compositionally biased region" description="Acidic residues" evidence="3">
    <location>
        <begin position="739"/>
        <end position="748"/>
    </location>
</feature>
<accession>A0A5S4G067</accession>
<sequence>MSVLTALTLVAPAPMAVAETTPAPSPRQTQNGPAEIPAAVRPEARDKTLGAQWSESKDLAWTTSGDATGFHLLVARSSEGYRWHAVASLSEPGFDTDMWIGNACVTGSGTRAVVIYAPRTFTNRPDLFDRGGFTAVVDLTTGKVTKLAGLSTLAYFNPGCGAAETAVVTQLSGQADERGNSPAKTRLTTIDAARATARKPVEAAGELTSALPVPGGVVAATAGRLVSVSAKGAIATVAKTAGVPFHLAADATGAVVYAERSGAESVRVQRLTPGKDQAATTLATGELGKVGVGRGAAGRVFLTGAPATVGSLPPTVTRLAAPAQATVSTLGRLVVTGTAWAGAADPRLVQPDPDTPRAVTIKATSTVTGQAATFGVAPGRPSAQALTPHPALGGQQAPDGARSKTLAATSDPVDQDGWCSVPRNNRVFQVLQPKPRQVEWAVNQAVTGSLNVQRPANWMNLGMGAYKPQEMFPSIPLAGGGRVHSQVMLGIAAQESNMWQASRLALPGVTGNPLIGNFYGLDIYNDAPGDDWDIQWDKADCGYGVMQVTDGMRKAGHEKPGEIPKTLAQQQAIAADFTANIAAGLRILQEKWNQTRTAGMVIGNGDPAGLENWFFALWAYNTGFYPNQGNGSPWGVGWANNPINPRYPADRYPFMEVTYEDAAHPQRWPYQEKVIGFAGHPPELAESAGKDQTTTVAGFRPAWWTNPAYRLSAKPPIDTFCTAANTCDPNGRYRPNDPGDPDDPDDGTIGELPGPCAHQNANGKYDLKCWWNQAVSWKSDSNTTGRELLRFDPGYAYQDNANSFPPKCELSGLPAGSLVVDDVPAGLPQMRPCGYGFFTEAGTFTFDFPQDETGHYRAKIDLHQLGAGFNSHFWFTHTTRTATDMTGTMKITGTWNFNRQVNGWGRVYVHIPDHGAHTQQANYEIDTGAGFDPARHRVIAQRIRSNTWVPLGAFEFSGMPKVRLSSTTRDGTGDEDIAWDAVAIEPLPGKPRHQIVALGDSYASGEGASEDADADYYPETDFKLVTGDTDAYQNACHRSRHSWSRLASVSGSTASIGERADTRDPAMDYHLLACSGARTHNLLPYHSVPTGAPKPVNAFGKGGSERQFGELSQLDRGFLDANTTLVTLSIGGNDAGFADILQHCLAEGNGVHPCQDFAMEGDAEPLSTASPARITGPVKDSIRTVLQQIRERAPNAWILLMGYPKLFNEDDTNVCVVVEGRGIDVPEEQWLAEQAELLNLTMADLAREFGQVVKFANPIDAFEGRGVCGSPELIHGVIVDKTRGESSDSAVSQQSFHPNILGAEKFAEIMTSRRL</sequence>
<organism evidence="7 8">
    <name type="scientific">Nonomuraea zeae</name>
    <dbReference type="NCBI Taxonomy" id="1642303"/>
    <lineage>
        <taxon>Bacteria</taxon>
        <taxon>Bacillati</taxon>
        <taxon>Actinomycetota</taxon>
        <taxon>Actinomycetes</taxon>
        <taxon>Streptosporangiales</taxon>
        <taxon>Streptosporangiaceae</taxon>
        <taxon>Nonomuraea</taxon>
    </lineage>
</organism>
<feature type="disulfide bond" evidence="2">
    <location>
        <begin position="1036"/>
        <end position="1074"/>
    </location>
</feature>
<gene>
    <name evidence="7" type="ORF">ETD85_44255</name>
</gene>
<protein>
    <submittedName>
        <fullName evidence="7">Uncharacterized protein</fullName>
    </submittedName>
</protein>
<dbReference type="GO" id="GO:0019433">
    <property type="term" value="P:triglyceride catabolic process"/>
    <property type="evidence" value="ECO:0007669"/>
    <property type="project" value="TreeGrafter"/>
</dbReference>
<dbReference type="Pfam" id="PF13472">
    <property type="entry name" value="Lipase_GDSL_2"/>
    <property type="match status" value="1"/>
</dbReference>
<keyword evidence="4" id="KW-0732">Signal</keyword>